<protein>
    <submittedName>
        <fullName evidence="1">Uncharacterized protein</fullName>
    </submittedName>
</protein>
<evidence type="ECO:0000313" key="2">
    <source>
        <dbReference type="Proteomes" id="UP000075606"/>
    </source>
</evidence>
<dbReference type="RefSeq" id="WP_068219504.1">
    <property type="nucleotide sequence ID" value="NZ_LRPC01000012.1"/>
</dbReference>
<dbReference type="OrthoDB" id="1448832at2"/>
<sequence>MSKNILKTTLAFFFFALMVSCGDEEDTNLFEDLESDCSSSIRNPVTSVPLSIKVDNSSQNLNEGYFSMYINDTLYVGGENKFYAFQMMIPSPELGVHEISNTSTVEATILDYSTLKYMSANCGALRIDKFDINSTEFEAFFHFTASTPSGDAEATIYDGAVNGIDISLDPFCSRNYSIVKQSESLDLEDNYWALAEILDSNNDPTLLPPCDRVITLRYTTQNNQLQILGPGTKIVMGLSVDGNSVTFSDFNVNQSTATSESLINFQNELIAKLRGNTMTYSIKENELTLNFDSSGEIFHFYHYQ</sequence>
<name>A0A150XAN4_9BACT</name>
<gene>
    <name evidence="1" type="ORF">AWW68_07810</name>
</gene>
<comment type="caution">
    <text evidence="1">The sequence shown here is derived from an EMBL/GenBank/DDBJ whole genome shotgun (WGS) entry which is preliminary data.</text>
</comment>
<proteinExistence type="predicted"/>
<organism evidence="1 2">
    <name type="scientific">Roseivirga spongicola</name>
    <dbReference type="NCBI Taxonomy" id="333140"/>
    <lineage>
        <taxon>Bacteria</taxon>
        <taxon>Pseudomonadati</taxon>
        <taxon>Bacteroidota</taxon>
        <taxon>Cytophagia</taxon>
        <taxon>Cytophagales</taxon>
        <taxon>Roseivirgaceae</taxon>
        <taxon>Roseivirga</taxon>
    </lineage>
</organism>
<keyword evidence="2" id="KW-1185">Reference proteome</keyword>
<dbReference type="Proteomes" id="UP000075606">
    <property type="component" value="Unassembled WGS sequence"/>
</dbReference>
<dbReference type="AlphaFoldDB" id="A0A150XAN4"/>
<accession>A0A150XAN4</accession>
<reference evidence="1 2" key="1">
    <citation type="submission" date="2016-01" db="EMBL/GenBank/DDBJ databases">
        <title>Genome sequencing of Roseivirga spongicola UST030701-084.</title>
        <authorList>
            <person name="Selvaratnam C."/>
            <person name="Thevarajoo S."/>
            <person name="Goh K.M."/>
            <person name="Ee R."/>
            <person name="Chan K.-G."/>
            <person name="Chong C.S."/>
        </authorList>
    </citation>
    <scope>NUCLEOTIDE SEQUENCE [LARGE SCALE GENOMIC DNA]</scope>
    <source>
        <strain evidence="1 2">UST030701-084</strain>
    </source>
</reference>
<dbReference type="PROSITE" id="PS51257">
    <property type="entry name" value="PROKAR_LIPOPROTEIN"/>
    <property type="match status" value="1"/>
</dbReference>
<evidence type="ECO:0000313" key="1">
    <source>
        <dbReference type="EMBL" id="KYG75732.1"/>
    </source>
</evidence>
<dbReference type="EMBL" id="LRPC01000012">
    <property type="protein sequence ID" value="KYG75732.1"/>
    <property type="molecule type" value="Genomic_DNA"/>
</dbReference>